<dbReference type="Proteomes" id="UP001159428">
    <property type="component" value="Unassembled WGS sequence"/>
</dbReference>
<evidence type="ECO:0000256" key="2">
    <source>
        <dbReference type="ARBA" id="ARBA00022840"/>
    </source>
</evidence>
<dbReference type="PROSITE" id="PS00108">
    <property type="entry name" value="PROTEIN_KINASE_ST"/>
    <property type="match status" value="1"/>
</dbReference>
<gene>
    <name evidence="5" type="ORF">PMEA_00026200</name>
</gene>
<dbReference type="GO" id="GO:0010506">
    <property type="term" value="P:regulation of autophagy"/>
    <property type="evidence" value="ECO:0007669"/>
    <property type="project" value="InterPro"/>
</dbReference>
<organism evidence="5 6">
    <name type="scientific">Pocillopora meandrina</name>
    <dbReference type="NCBI Taxonomy" id="46732"/>
    <lineage>
        <taxon>Eukaryota</taxon>
        <taxon>Metazoa</taxon>
        <taxon>Cnidaria</taxon>
        <taxon>Anthozoa</taxon>
        <taxon>Hexacorallia</taxon>
        <taxon>Scleractinia</taxon>
        <taxon>Astrocoeniina</taxon>
        <taxon>Pocilloporidae</taxon>
        <taxon>Pocillopora</taxon>
    </lineage>
</organism>
<sequence length="1404" mass="158100">MAFKFPVLKPKTIDCSGLPVHDFKCLTNKEIIGKGAYGAVFTANWQTVPDAGGKSAAAEKVVVKKLLGEDILDKKTFVKEARIIQELKHPNIVKFKGICNNPFALILEYVYFDFQPFGIESKVSSLAEFLGVLEGSDCDGFVTPQVISTICKDVALGLKYLHDKDVAHRDLKPANILVTNQHYCDLTTSAQREGWEQRPLLCKLTDFGESRSTKIQTNSILQSQTARVNRGTPVYMAPEMLIEAIRLPLASGEDLKRADIWSLGMTLFVLLNPCVKYPYFDEIQAALREGKTPLQVLEHFFTTRKLPTEPCKYQHKHATDWYSVNKIWLKCAQFDPDKRPKVEEVVSMISQGSTMSTLNIPLKVSQASCLEQYDRRVAQIVSRGDKVPEEFPDNDVTNACAFLCVKIAHEIHKFREEAIGGSKKLWQNICEMAENVITEFPRVVNPYRNCEELYDVLSAYQLIRSVGAEVGKYDFSDEILESDFVFSQKGQTNLVHALSSMLSKKDFCVAIYTCEPLVFIIGLASDCFFIVDTHPVPAEVGGKGTGLLKVFSEVKEEETACEGVCRWIWQRLVSNGVKNYMLQSLSIMSENESVSPSSTSKELGLIERNGMQSYRLGTDVIIACLITTNLKPSFRYSYTERELIELHKCNVALLDTVKFTDDCSPIGNSGAEESVGRAELSVPMIVLSSSDGSDVVHTSESYIHIGKGLVENEPVKSSVSISLASMRRDEPVNELDITGSTDGAIYKKLQQFIESQQRRAKTNAFSKTHNEDDSEKAQEGLKINGQPVFKVSQKGLSTKEVIDICIAGNFDTKKVCRKVAHGVTEAAIFIVDLNIVNEGDLTTDDNGVYARHSCPTEVVRVDFSSESRIKRVSKRKKGKNPKGSHIFSVKRHYSWHASSDEFCRIITKVHDHRKGELGRYAVIQYKVTEEAEKLFSRKAHGNVKHHKEAFFRTKPSVLTRIKQYAEENPAKHVITKVQQDAGGVSNVTSVSDIPRNRKQVYNQASKIENRIRSRSTGPQKAADFTKLVTQLQTSDFVKDVSFGLRHGKDTSPNTFAAKDLHIEWLKSFCSGTSPKSQCGIDMTYNCGPFYLTTLTFPHPMFVHRNARDKHPTTLAGIMTSTSREMEDYEYLAANLKRKGICNLTYGTDGETPLETGFEKVFPIHGTSSSDTNVHLRCFDHVKTNIYKKLTELKVPSPKQTEIARELLGSEHDGRRIIGLVDCTSEEQFDKELKVTEGQWPEAFTKWLHSSEGRLRPLSESMKKCMLRPVRVAAGLGNPPNKWQNQRTEAYDNVIKEEISRQKTDQVTIHDLIEKRVVQPHLDELVKAIYQMGEYRLSADYNHLEVDPLQWTQMTSQQRDAKIKKVFGCILPSRRRDEAITRKLSIGLVECQLSLQFPSYELKDI</sequence>
<evidence type="ECO:0000256" key="1">
    <source>
        <dbReference type="ARBA" id="ARBA00022741"/>
    </source>
</evidence>
<dbReference type="EMBL" id="CALNXJ010000005">
    <property type="protein sequence ID" value="CAH3039556.1"/>
    <property type="molecule type" value="Genomic_DNA"/>
</dbReference>
<dbReference type="Gene3D" id="1.10.510.10">
    <property type="entry name" value="Transferase(Phosphotransferase) domain 1"/>
    <property type="match status" value="1"/>
</dbReference>
<dbReference type="GO" id="GO:0005737">
    <property type="term" value="C:cytoplasm"/>
    <property type="evidence" value="ECO:0007669"/>
    <property type="project" value="TreeGrafter"/>
</dbReference>
<dbReference type="InterPro" id="IPR017441">
    <property type="entry name" value="Protein_kinase_ATP_BS"/>
</dbReference>
<comment type="caution">
    <text evidence="5">The sequence shown here is derived from an EMBL/GenBank/DDBJ whole genome shotgun (WGS) entry which is preliminary data.</text>
</comment>
<protein>
    <recommendedName>
        <fullName evidence="4">Protein kinase domain-containing protein</fullName>
    </recommendedName>
</protein>
<accession>A0AAU9VVV5</accession>
<dbReference type="PANTHER" id="PTHR24348:SF70">
    <property type="entry name" value="PROTEIN KINASE DOMAIN CONTAINING PROTEIN"/>
    <property type="match status" value="1"/>
</dbReference>
<reference evidence="5 6" key="1">
    <citation type="submission" date="2022-05" db="EMBL/GenBank/DDBJ databases">
        <authorList>
            <consortium name="Genoscope - CEA"/>
            <person name="William W."/>
        </authorList>
    </citation>
    <scope>NUCLEOTIDE SEQUENCE [LARGE SCALE GENOMIC DNA]</scope>
</reference>
<evidence type="ECO:0000313" key="6">
    <source>
        <dbReference type="Proteomes" id="UP001159428"/>
    </source>
</evidence>
<dbReference type="PROSITE" id="PS50011">
    <property type="entry name" value="PROTEIN_KINASE_DOM"/>
    <property type="match status" value="1"/>
</dbReference>
<dbReference type="PROSITE" id="PS00107">
    <property type="entry name" value="PROTEIN_KINASE_ATP"/>
    <property type="match status" value="1"/>
</dbReference>
<proteinExistence type="predicted"/>
<dbReference type="GO" id="GO:0004674">
    <property type="term" value="F:protein serine/threonine kinase activity"/>
    <property type="evidence" value="ECO:0007669"/>
    <property type="project" value="InterPro"/>
</dbReference>
<dbReference type="GO" id="GO:0005524">
    <property type="term" value="F:ATP binding"/>
    <property type="evidence" value="ECO:0007669"/>
    <property type="project" value="UniProtKB-UniRule"/>
</dbReference>
<name>A0AAU9VVV5_9CNID</name>
<feature type="binding site" evidence="3">
    <location>
        <position position="65"/>
    </location>
    <ligand>
        <name>ATP</name>
        <dbReference type="ChEBI" id="CHEBI:30616"/>
    </ligand>
</feature>
<evidence type="ECO:0000259" key="4">
    <source>
        <dbReference type="PROSITE" id="PS50011"/>
    </source>
</evidence>
<dbReference type="InterPro" id="IPR000719">
    <property type="entry name" value="Prot_kinase_dom"/>
</dbReference>
<dbReference type="InterPro" id="IPR011009">
    <property type="entry name" value="Kinase-like_dom_sf"/>
</dbReference>
<dbReference type="SUPFAM" id="SSF56112">
    <property type="entry name" value="Protein kinase-like (PK-like)"/>
    <property type="match status" value="1"/>
</dbReference>
<keyword evidence="1 3" id="KW-0547">Nucleotide-binding</keyword>
<keyword evidence="2 3" id="KW-0067">ATP-binding</keyword>
<keyword evidence="6" id="KW-1185">Reference proteome</keyword>
<feature type="domain" description="Protein kinase" evidence="4">
    <location>
        <begin position="26"/>
        <end position="358"/>
    </location>
</feature>
<dbReference type="PANTHER" id="PTHR24348">
    <property type="entry name" value="SERINE/THREONINE-PROTEIN KINASE UNC-51-RELATED"/>
    <property type="match status" value="1"/>
</dbReference>
<dbReference type="GO" id="GO:0006914">
    <property type="term" value="P:autophagy"/>
    <property type="evidence" value="ECO:0007669"/>
    <property type="project" value="UniProtKB-ARBA"/>
</dbReference>
<dbReference type="SMART" id="SM00220">
    <property type="entry name" value="S_TKc"/>
    <property type="match status" value="1"/>
</dbReference>
<dbReference type="InterPro" id="IPR045269">
    <property type="entry name" value="Atg1-like"/>
</dbReference>
<evidence type="ECO:0000256" key="3">
    <source>
        <dbReference type="PROSITE-ProRule" id="PRU10141"/>
    </source>
</evidence>
<evidence type="ECO:0000313" key="5">
    <source>
        <dbReference type="EMBL" id="CAH3039556.1"/>
    </source>
</evidence>
<dbReference type="InterPro" id="IPR008271">
    <property type="entry name" value="Ser/Thr_kinase_AS"/>
</dbReference>
<dbReference type="Pfam" id="PF00069">
    <property type="entry name" value="Pkinase"/>
    <property type="match status" value="1"/>
</dbReference>
<dbReference type="Gene3D" id="3.30.200.20">
    <property type="entry name" value="Phosphorylase Kinase, domain 1"/>
    <property type="match status" value="1"/>
</dbReference>